<dbReference type="InterPro" id="IPR037217">
    <property type="entry name" value="Trp/Indoleamine_2_3_dOase-like"/>
</dbReference>
<feature type="binding site" evidence="9">
    <location>
        <position position="104"/>
    </location>
    <ligand>
        <name>substrate</name>
    </ligand>
</feature>
<organism evidence="10 11">
    <name type="scientific">Thermomonospora echinospora</name>
    <dbReference type="NCBI Taxonomy" id="1992"/>
    <lineage>
        <taxon>Bacteria</taxon>
        <taxon>Bacillati</taxon>
        <taxon>Actinomycetota</taxon>
        <taxon>Actinomycetes</taxon>
        <taxon>Streptosporangiales</taxon>
        <taxon>Thermomonosporaceae</taxon>
        <taxon>Thermomonospora</taxon>
    </lineage>
</organism>
<keyword evidence="6 9" id="KW-0408">Iron</keyword>
<reference evidence="11" key="1">
    <citation type="submission" date="2016-10" db="EMBL/GenBank/DDBJ databases">
        <authorList>
            <person name="Varghese N."/>
            <person name="Submissions S."/>
        </authorList>
    </citation>
    <scope>NUCLEOTIDE SEQUENCE [LARGE SCALE GENOMIC DNA]</scope>
    <source>
        <strain evidence="11">DSM 43163</strain>
    </source>
</reference>
<evidence type="ECO:0000256" key="2">
    <source>
        <dbReference type="ARBA" id="ARBA00022617"/>
    </source>
</evidence>
<protein>
    <recommendedName>
        <fullName evidence="9">Tryptophan 2,3-dioxygenase</fullName>
        <shortName evidence="9">TDO</shortName>
        <ecNumber evidence="9">1.13.11.11</ecNumber>
    </recommendedName>
    <alternativeName>
        <fullName evidence="9">Tryptamin 2,3-dioxygenase</fullName>
    </alternativeName>
    <alternativeName>
        <fullName evidence="9">Tryptophan oxygenase</fullName>
        <shortName evidence="9">TO</shortName>
        <shortName evidence="9">TRPO</shortName>
    </alternativeName>
    <alternativeName>
        <fullName evidence="9">Tryptophan pyrrolase</fullName>
    </alternativeName>
    <alternativeName>
        <fullName evidence="9">Tryptophanase</fullName>
    </alternativeName>
</protein>
<dbReference type="PANTHER" id="PTHR10138">
    <property type="entry name" value="TRYPTOPHAN 2,3-DIOXYGENASE"/>
    <property type="match status" value="1"/>
</dbReference>
<dbReference type="InterPro" id="IPR004981">
    <property type="entry name" value="Trp_2_3_dOase"/>
</dbReference>
<evidence type="ECO:0000256" key="8">
    <source>
        <dbReference type="ARBA" id="ARBA00050412"/>
    </source>
</evidence>
<comment type="similarity">
    <text evidence="9">Belongs to the tryptophan 2,3-dioxygenase family.</text>
</comment>
<dbReference type="Proteomes" id="UP000236723">
    <property type="component" value="Unassembled WGS sequence"/>
</dbReference>
<dbReference type="Gene3D" id="1.20.58.480">
    <property type="match status" value="1"/>
</dbReference>
<evidence type="ECO:0000256" key="7">
    <source>
        <dbReference type="ARBA" id="ARBA00023079"/>
    </source>
</evidence>
<dbReference type="EC" id="1.13.11.11" evidence="9"/>
<keyword evidence="2 9" id="KW-0349">Heme</keyword>
<keyword evidence="3 9" id="KW-0479">Metal-binding</keyword>
<dbReference type="AlphaFoldDB" id="A0A1H6D4X4"/>
<dbReference type="GO" id="GO:0004833">
    <property type="term" value="F:L-tryptophan 2,3-dioxygenase activity"/>
    <property type="evidence" value="ECO:0007669"/>
    <property type="project" value="UniProtKB-UniRule"/>
</dbReference>
<dbReference type="FunFam" id="1.20.58.480:FF:000001">
    <property type="entry name" value="Tryptophan 2,3-dioxygenase"/>
    <property type="match status" value="1"/>
</dbReference>
<dbReference type="UniPathway" id="UPA00333">
    <property type="reaction ID" value="UER00453"/>
</dbReference>
<evidence type="ECO:0000256" key="9">
    <source>
        <dbReference type="HAMAP-Rule" id="MF_01972"/>
    </source>
</evidence>
<feature type="binding site" description="axial binding residue" evidence="9">
    <location>
        <position position="221"/>
    </location>
    <ligand>
        <name>heme</name>
        <dbReference type="ChEBI" id="CHEBI:30413"/>
    </ligand>
    <ligandPart>
        <name>Fe</name>
        <dbReference type="ChEBI" id="CHEBI:18248"/>
    </ligandPart>
</feature>
<accession>A0A1H6D4X4</accession>
<evidence type="ECO:0000256" key="6">
    <source>
        <dbReference type="ARBA" id="ARBA00023004"/>
    </source>
</evidence>
<comment type="subunit">
    <text evidence="1 9">Homotetramer.</text>
</comment>
<evidence type="ECO:0000256" key="5">
    <source>
        <dbReference type="ARBA" id="ARBA00023002"/>
    </source>
</evidence>
<evidence type="ECO:0000313" key="11">
    <source>
        <dbReference type="Proteomes" id="UP000236723"/>
    </source>
</evidence>
<comment type="caution">
    <text evidence="9">Lacks conserved residue(s) required for the propagation of feature annotation.</text>
</comment>
<gene>
    <name evidence="9" type="primary">kynA</name>
    <name evidence="10" type="ORF">SAMN04489712_11313</name>
</gene>
<evidence type="ECO:0000256" key="1">
    <source>
        <dbReference type="ARBA" id="ARBA00011881"/>
    </source>
</evidence>
<comment type="cofactor">
    <cofactor evidence="9">
        <name>heme</name>
        <dbReference type="ChEBI" id="CHEBI:30413"/>
    </cofactor>
    <text evidence="9">Binds 1 heme group per subunit.</text>
</comment>
<dbReference type="PANTHER" id="PTHR10138:SF0">
    <property type="entry name" value="TRYPTOPHAN 2,3-DIOXYGENASE"/>
    <property type="match status" value="1"/>
</dbReference>
<proteinExistence type="inferred from homology"/>
<keyword evidence="11" id="KW-1185">Reference proteome</keyword>
<evidence type="ECO:0000313" key="10">
    <source>
        <dbReference type="EMBL" id="SEG80104.1"/>
    </source>
</evidence>
<comment type="pathway">
    <text evidence="9">Amino-acid degradation; L-tryptophan degradation via kynurenine pathway; L-kynurenine from L-tryptophan: step 1/2.</text>
</comment>
<feature type="binding site" evidence="9">
    <location>
        <position position="235"/>
    </location>
    <ligand>
        <name>substrate</name>
    </ligand>
</feature>
<dbReference type="GO" id="GO:0019441">
    <property type="term" value="P:L-tryptophan catabolic process to kynurenine"/>
    <property type="evidence" value="ECO:0007669"/>
    <property type="project" value="UniProtKB-UniRule"/>
</dbReference>
<evidence type="ECO:0000256" key="3">
    <source>
        <dbReference type="ARBA" id="ARBA00022723"/>
    </source>
</evidence>
<dbReference type="HAMAP" id="MF_01972">
    <property type="entry name" value="T23O"/>
    <property type="match status" value="1"/>
</dbReference>
<dbReference type="Pfam" id="PF03301">
    <property type="entry name" value="Trp_dioxygenase"/>
    <property type="match status" value="2"/>
</dbReference>
<dbReference type="GO" id="GO:0046872">
    <property type="term" value="F:metal ion binding"/>
    <property type="evidence" value="ECO:0007669"/>
    <property type="project" value="UniProtKB-KW"/>
</dbReference>
<keyword evidence="4 9" id="KW-0223">Dioxygenase</keyword>
<feature type="binding site" evidence="9">
    <location>
        <begin position="38"/>
        <end position="42"/>
    </location>
    <ligand>
        <name>substrate</name>
    </ligand>
</feature>
<name>A0A1H6D4X4_9ACTN</name>
<dbReference type="OrthoDB" id="9776847at2"/>
<dbReference type="RefSeq" id="WP_103940933.1">
    <property type="nucleotide sequence ID" value="NZ_FNVO01000013.1"/>
</dbReference>
<dbReference type="GO" id="GO:0020037">
    <property type="term" value="F:heme binding"/>
    <property type="evidence" value="ECO:0007669"/>
    <property type="project" value="UniProtKB-UniRule"/>
</dbReference>
<dbReference type="EMBL" id="FNVO01000013">
    <property type="protein sequence ID" value="SEG80104.1"/>
    <property type="molecule type" value="Genomic_DNA"/>
</dbReference>
<evidence type="ECO:0000256" key="4">
    <source>
        <dbReference type="ARBA" id="ARBA00022964"/>
    </source>
</evidence>
<keyword evidence="7 9" id="KW-0823">Tryptophan catabolism</keyword>
<dbReference type="GO" id="GO:0019442">
    <property type="term" value="P:L-tryptophan catabolic process to acetyl-CoA"/>
    <property type="evidence" value="ECO:0007669"/>
    <property type="project" value="TreeGrafter"/>
</dbReference>
<sequence>MDTGPQEHASLTYSSYLALEDVLAAQHPRSDEHDEMLFIVIHQVYELWFKQLLHELAYLQRRLEAGDSAHSLRTLDRVLSVLKVVVAQIDVLETMLPSRFAGFRSRLEAASGFQSAQFRELEAVLGRRDERAFRHYPVGGAARERIEAAMSRPSLYDSFLAYLRVHGYPVPRRPDVRRPPEPDPRVQDVLLKVYTDDGAPASVCERLVDLDEGLQEWRYRHVKMVERTIGDKSGTGGSSGAGYLRTTLFAPMFPDLWEVRKQL</sequence>
<comment type="function">
    <text evidence="9">Heme-dependent dioxygenase that catalyzes the oxidative cleavage of the L-tryptophan (L-Trp) pyrrole ring and converts L-tryptophan to N-formyl-L-kynurenine. Catalyzes the oxidative cleavage of the indole moiety.</text>
</comment>
<comment type="catalytic activity">
    <reaction evidence="8 9">
        <text>L-tryptophan + O2 = N-formyl-L-kynurenine</text>
        <dbReference type="Rhea" id="RHEA:24536"/>
        <dbReference type="ChEBI" id="CHEBI:15379"/>
        <dbReference type="ChEBI" id="CHEBI:57912"/>
        <dbReference type="ChEBI" id="CHEBI:58629"/>
        <dbReference type="EC" id="1.13.11.11"/>
    </reaction>
</comment>
<dbReference type="SUPFAM" id="SSF140959">
    <property type="entry name" value="Indolic compounds 2,3-dioxygenase-like"/>
    <property type="match status" value="1"/>
</dbReference>
<keyword evidence="5 9" id="KW-0560">Oxidoreductase</keyword>